<evidence type="ECO:0000256" key="4">
    <source>
        <dbReference type="ARBA" id="ARBA00022527"/>
    </source>
</evidence>
<dbReference type="SUPFAM" id="SSF56112">
    <property type="entry name" value="Protein kinase-like (PK-like)"/>
    <property type="match status" value="1"/>
</dbReference>
<feature type="binding site" evidence="12">
    <location>
        <position position="373"/>
    </location>
    <ligand>
        <name>ATP</name>
        <dbReference type="ChEBI" id="CHEBI:30616"/>
    </ligand>
</feature>
<comment type="catalytic activity">
    <reaction evidence="10">
        <text>L-threonyl-[protein] + ATP = O-phospho-L-threonyl-[protein] + ADP + H(+)</text>
        <dbReference type="Rhea" id="RHEA:46608"/>
        <dbReference type="Rhea" id="RHEA-COMP:11060"/>
        <dbReference type="Rhea" id="RHEA-COMP:11605"/>
        <dbReference type="ChEBI" id="CHEBI:15378"/>
        <dbReference type="ChEBI" id="CHEBI:30013"/>
        <dbReference type="ChEBI" id="CHEBI:30616"/>
        <dbReference type="ChEBI" id="CHEBI:61977"/>
        <dbReference type="ChEBI" id="CHEBI:456216"/>
        <dbReference type="EC" id="2.7.11.17"/>
    </reaction>
</comment>
<dbReference type="GO" id="GO:0004683">
    <property type="term" value="F:calcium/calmodulin-dependent protein kinase activity"/>
    <property type="evidence" value="ECO:0007669"/>
    <property type="project" value="UniProtKB-EC"/>
</dbReference>
<feature type="region of interest" description="Disordered" evidence="13">
    <location>
        <begin position="1"/>
        <end position="138"/>
    </location>
</feature>
<accession>A0AAV2QFT4</accession>
<keyword evidence="16" id="KW-1185">Reference proteome</keyword>
<evidence type="ECO:0000256" key="12">
    <source>
        <dbReference type="PROSITE-ProRule" id="PRU10141"/>
    </source>
</evidence>
<gene>
    <name evidence="15" type="ORF">MNOR_LOCUS11414</name>
</gene>
<protein>
    <recommendedName>
        <fullName evidence="2">calcium/calmodulin-dependent protein kinase</fullName>
        <ecNumber evidence="2">2.7.11.17</ecNumber>
    </recommendedName>
</protein>
<evidence type="ECO:0000313" key="15">
    <source>
        <dbReference type="EMBL" id="CAL4080881.1"/>
    </source>
</evidence>
<dbReference type="EC" id="2.7.11.17" evidence="2"/>
<keyword evidence="4" id="KW-0723">Serine/threonine-protein kinase</keyword>
<evidence type="ECO:0000256" key="3">
    <source>
        <dbReference type="ARBA" id="ARBA00022490"/>
    </source>
</evidence>
<evidence type="ECO:0000256" key="11">
    <source>
        <dbReference type="ARBA" id="ARBA00047430"/>
    </source>
</evidence>
<dbReference type="GO" id="GO:0005516">
    <property type="term" value="F:calmodulin binding"/>
    <property type="evidence" value="ECO:0007669"/>
    <property type="project" value="UniProtKB-KW"/>
</dbReference>
<dbReference type="PANTHER" id="PTHR43895">
    <property type="entry name" value="CALCIUM/CALMODULIN-DEPENDENT PROTEIN KINASE KINASE-RELATED"/>
    <property type="match status" value="1"/>
</dbReference>
<dbReference type="InterPro" id="IPR000719">
    <property type="entry name" value="Prot_kinase_dom"/>
</dbReference>
<evidence type="ECO:0000256" key="9">
    <source>
        <dbReference type="ARBA" id="ARBA00022860"/>
    </source>
</evidence>
<dbReference type="Gene3D" id="1.10.510.10">
    <property type="entry name" value="Transferase(Phosphotransferase) domain 1"/>
    <property type="match status" value="1"/>
</dbReference>
<evidence type="ECO:0000256" key="10">
    <source>
        <dbReference type="ARBA" id="ARBA00047307"/>
    </source>
</evidence>
<evidence type="ECO:0000256" key="6">
    <source>
        <dbReference type="ARBA" id="ARBA00022741"/>
    </source>
</evidence>
<dbReference type="SMART" id="SM00220">
    <property type="entry name" value="S_TKc"/>
    <property type="match status" value="1"/>
</dbReference>
<evidence type="ECO:0000256" key="13">
    <source>
        <dbReference type="SAM" id="MobiDB-lite"/>
    </source>
</evidence>
<feature type="region of interest" description="Disordered" evidence="13">
    <location>
        <begin position="256"/>
        <end position="279"/>
    </location>
</feature>
<evidence type="ECO:0000256" key="8">
    <source>
        <dbReference type="ARBA" id="ARBA00022840"/>
    </source>
</evidence>
<dbReference type="InterPro" id="IPR017441">
    <property type="entry name" value="Protein_kinase_ATP_BS"/>
</dbReference>
<proteinExistence type="predicted"/>
<feature type="domain" description="Protein kinase" evidence="14">
    <location>
        <begin position="344"/>
        <end position="579"/>
    </location>
</feature>
<feature type="compositionally biased region" description="Basic and acidic residues" evidence="13">
    <location>
        <begin position="57"/>
        <end position="78"/>
    </location>
</feature>
<keyword evidence="9" id="KW-0112">Calmodulin-binding</keyword>
<feature type="compositionally biased region" description="Low complexity" evidence="13">
    <location>
        <begin position="101"/>
        <end position="119"/>
    </location>
</feature>
<evidence type="ECO:0000256" key="5">
    <source>
        <dbReference type="ARBA" id="ARBA00022679"/>
    </source>
</evidence>
<comment type="subcellular location">
    <subcellularLocation>
        <location evidence="1">Cytoplasm</location>
    </subcellularLocation>
</comment>
<name>A0AAV2QFT4_MEGNR</name>
<keyword evidence="6 12" id="KW-0547">Nucleotide-binding</keyword>
<evidence type="ECO:0000256" key="1">
    <source>
        <dbReference type="ARBA" id="ARBA00004496"/>
    </source>
</evidence>
<dbReference type="AlphaFoldDB" id="A0AAV2QFT4"/>
<dbReference type="PROSITE" id="PS00108">
    <property type="entry name" value="PROTEIN_KINASE_ST"/>
    <property type="match status" value="1"/>
</dbReference>
<evidence type="ECO:0000256" key="2">
    <source>
        <dbReference type="ARBA" id="ARBA00012434"/>
    </source>
</evidence>
<reference evidence="15 16" key="1">
    <citation type="submission" date="2024-05" db="EMBL/GenBank/DDBJ databases">
        <authorList>
            <person name="Wallberg A."/>
        </authorList>
    </citation>
    <scope>NUCLEOTIDE SEQUENCE [LARGE SCALE GENOMIC DNA]</scope>
</reference>
<dbReference type="PROSITE" id="PS00107">
    <property type="entry name" value="PROTEIN_KINASE_ATP"/>
    <property type="match status" value="1"/>
</dbReference>
<dbReference type="EMBL" id="CAXKWB010005989">
    <property type="protein sequence ID" value="CAL4080881.1"/>
    <property type="molecule type" value="Genomic_DNA"/>
</dbReference>
<keyword evidence="7" id="KW-0418">Kinase</keyword>
<dbReference type="GO" id="GO:0005634">
    <property type="term" value="C:nucleus"/>
    <property type="evidence" value="ECO:0007669"/>
    <property type="project" value="UniProtKB-ARBA"/>
</dbReference>
<feature type="region of interest" description="Disordered" evidence="13">
    <location>
        <begin position="407"/>
        <end position="435"/>
    </location>
</feature>
<dbReference type="GO" id="GO:0005524">
    <property type="term" value="F:ATP binding"/>
    <property type="evidence" value="ECO:0007669"/>
    <property type="project" value="UniProtKB-UniRule"/>
</dbReference>
<feature type="non-terminal residue" evidence="15">
    <location>
        <position position="579"/>
    </location>
</feature>
<evidence type="ECO:0000313" key="16">
    <source>
        <dbReference type="Proteomes" id="UP001497623"/>
    </source>
</evidence>
<keyword evidence="8 12" id="KW-0067">ATP-binding</keyword>
<organism evidence="15 16">
    <name type="scientific">Meganyctiphanes norvegica</name>
    <name type="common">Northern krill</name>
    <name type="synonym">Thysanopoda norvegica</name>
    <dbReference type="NCBI Taxonomy" id="48144"/>
    <lineage>
        <taxon>Eukaryota</taxon>
        <taxon>Metazoa</taxon>
        <taxon>Ecdysozoa</taxon>
        <taxon>Arthropoda</taxon>
        <taxon>Crustacea</taxon>
        <taxon>Multicrustacea</taxon>
        <taxon>Malacostraca</taxon>
        <taxon>Eumalacostraca</taxon>
        <taxon>Eucarida</taxon>
        <taxon>Euphausiacea</taxon>
        <taxon>Euphausiidae</taxon>
        <taxon>Meganyctiphanes</taxon>
    </lineage>
</organism>
<evidence type="ECO:0000259" key="14">
    <source>
        <dbReference type="PROSITE" id="PS50011"/>
    </source>
</evidence>
<dbReference type="Pfam" id="PF00069">
    <property type="entry name" value="Pkinase"/>
    <property type="match status" value="1"/>
</dbReference>
<feature type="compositionally biased region" description="Basic residues" evidence="13">
    <location>
        <begin position="422"/>
        <end position="432"/>
    </location>
</feature>
<dbReference type="FunFam" id="3.30.200.20:FF:000429">
    <property type="entry name" value="Calcium/calmodulin-dependent protein kinase kinase"/>
    <property type="match status" value="1"/>
</dbReference>
<feature type="non-terminal residue" evidence="15">
    <location>
        <position position="1"/>
    </location>
</feature>
<dbReference type="GO" id="GO:0061762">
    <property type="term" value="P:CAMKK-AMPK signaling cascade"/>
    <property type="evidence" value="ECO:0007669"/>
    <property type="project" value="TreeGrafter"/>
</dbReference>
<dbReference type="GO" id="GO:0005737">
    <property type="term" value="C:cytoplasm"/>
    <property type="evidence" value="ECO:0007669"/>
    <property type="project" value="UniProtKB-SubCell"/>
</dbReference>
<dbReference type="InterPro" id="IPR008271">
    <property type="entry name" value="Ser/Thr_kinase_AS"/>
</dbReference>
<keyword evidence="5" id="KW-0808">Transferase</keyword>
<dbReference type="PROSITE" id="PS50011">
    <property type="entry name" value="PROTEIN_KINASE_DOM"/>
    <property type="match status" value="1"/>
</dbReference>
<dbReference type="Gene3D" id="3.30.200.20">
    <property type="entry name" value="Phosphorylase Kinase, domain 1"/>
    <property type="match status" value="1"/>
</dbReference>
<sequence length="579" mass="62418">DTDMEEGRSRRPSRSRAPKIGNIPRHCAVDEDAGVGVPGRGGKPVPPVGASSFRVDLATHDTGYFRKDSRPNPHDIHTNDACSNRVPSGAGGFINGHHQDSSSSSSSWSGSNNSSCSGSDKPYHVIPPPELSDSQSGSLVDATARLHITDAQFPAQTVESTSKSSTTKVGTVGSCHGVVTLASSKNATVIGGAVDATASGGSSSLATTSSSSSSTATTATAVGEVLKGRSVCEELRQLSRVNSLVETGSLANIRSSSVDAAGRSSHNATSPGVPTQGRGQHIARLIQSKSVNYGMVGDRPIYPNVPFSPYGSPCSSPRLRRRPLKEVRRVSIEQNGEYTQLNQYKLKEPIGQGSYGIVKLAYNEEDDIHYAMKILSKKKLMRKHGCFVRAWTIGHDADVPPQIRSLSPHARLSSCSPPPSRVKGRLPPPRRGRTMENPLDKVYREIAILKKLNHPNIVKLVEVLDDPVEDNLYMAFELLEKGEVMEIPTDVPLSEDQAWTYFRDMVLGIEYLHYQKIIHRDIKPSNLLLGDNGHVQIADFGVCNEFDGKDAFLTNTAGTPAFMAPEALSTSRDKFSGKV</sequence>
<comment type="caution">
    <text evidence="15">The sequence shown here is derived from an EMBL/GenBank/DDBJ whole genome shotgun (WGS) entry which is preliminary data.</text>
</comment>
<feature type="region of interest" description="Disordered" evidence="13">
    <location>
        <begin position="197"/>
        <end position="218"/>
    </location>
</feature>
<dbReference type="InterPro" id="IPR011009">
    <property type="entry name" value="Kinase-like_dom_sf"/>
</dbReference>
<dbReference type="Proteomes" id="UP001497623">
    <property type="component" value="Unassembled WGS sequence"/>
</dbReference>
<dbReference type="PANTHER" id="PTHR43895:SF164">
    <property type="entry name" value="CALCIUM_CALMODULIN-DEPENDENT PROTEIN KINASE KINASE"/>
    <property type="match status" value="1"/>
</dbReference>
<feature type="compositionally biased region" description="Polar residues" evidence="13">
    <location>
        <begin position="256"/>
        <end position="273"/>
    </location>
</feature>
<keyword evidence="3" id="KW-0963">Cytoplasm</keyword>
<evidence type="ECO:0000256" key="7">
    <source>
        <dbReference type="ARBA" id="ARBA00022777"/>
    </source>
</evidence>
<comment type="catalytic activity">
    <reaction evidence="11">
        <text>L-seryl-[protein] + ATP = O-phospho-L-seryl-[protein] + ADP + H(+)</text>
        <dbReference type="Rhea" id="RHEA:17989"/>
        <dbReference type="Rhea" id="RHEA-COMP:9863"/>
        <dbReference type="Rhea" id="RHEA-COMP:11604"/>
        <dbReference type="ChEBI" id="CHEBI:15378"/>
        <dbReference type="ChEBI" id="CHEBI:29999"/>
        <dbReference type="ChEBI" id="CHEBI:30616"/>
        <dbReference type="ChEBI" id="CHEBI:83421"/>
        <dbReference type="ChEBI" id="CHEBI:456216"/>
        <dbReference type="EC" id="2.7.11.17"/>
    </reaction>
</comment>